<sequence length="68" mass="7532">MLGIEARAYFGGKTWPEIVPALSNCWRRNYAAKHGDWALVAPVAYDAWSYKGAREVLTPDPSYGEVAS</sequence>
<protein>
    <submittedName>
        <fullName evidence="1">Uncharacterized protein</fullName>
    </submittedName>
</protein>
<evidence type="ECO:0000313" key="2">
    <source>
        <dbReference type="Proteomes" id="UP000190061"/>
    </source>
</evidence>
<accession>A0A1T4QJG4</accession>
<gene>
    <name evidence="1" type="ORF">SAMN02745674_01654</name>
</gene>
<dbReference type="RefSeq" id="WP_078758237.1">
    <property type="nucleotide sequence ID" value="NZ_FUXP01000005.1"/>
</dbReference>
<dbReference type="STRING" id="1122188.SAMN02745674_01654"/>
<keyword evidence="2" id="KW-1185">Reference proteome</keyword>
<name>A0A1T4QJG4_9GAMM</name>
<dbReference type="Proteomes" id="UP000190061">
    <property type="component" value="Unassembled WGS sequence"/>
</dbReference>
<dbReference type="EMBL" id="FUXP01000005">
    <property type="protein sequence ID" value="SKA03933.1"/>
    <property type="molecule type" value="Genomic_DNA"/>
</dbReference>
<dbReference type="OrthoDB" id="6026172at2"/>
<organism evidence="1 2">
    <name type="scientific">Lysobacter spongiicola DSM 21749</name>
    <dbReference type="NCBI Taxonomy" id="1122188"/>
    <lineage>
        <taxon>Bacteria</taxon>
        <taxon>Pseudomonadati</taxon>
        <taxon>Pseudomonadota</taxon>
        <taxon>Gammaproteobacteria</taxon>
        <taxon>Lysobacterales</taxon>
        <taxon>Lysobacteraceae</taxon>
        <taxon>Novilysobacter</taxon>
    </lineage>
</organism>
<dbReference type="AlphaFoldDB" id="A0A1T4QJG4"/>
<reference evidence="1 2" key="1">
    <citation type="submission" date="2017-02" db="EMBL/GenBank/DDBJ databases">
        <authorList>
            <person name="Peterson S.W."/>
        </authorList>
    </citation>
    <scope>NUCLEOTIDE SEQUENCE [LARGE SCALE GENOMIC DNA]</scope>
    <source>
        <strain evidence="1 2">DSM 21749</strain>
    </source>
</reference>
<evidence type="ECO:0000313" key="1">
    <source>
        <dbReference type="EMBL" id="SKA03933.1"/>
    </source>
</evidence>
<proteinExistence type="predicted"/>